<sequence>MRGIARPQQSKSKAAQVMEVEVISESTVTSNSRENPHHERLPTEVMQANPHLMSDPIDEVIKPGPIMIEDVPVYLVHAANARSAKKVVKDWTAKKAHLPSSRKDAHNKLKADKVKQQLNEAVRQRQEMERVERESAPSPVTEQSMQEFRRELDTESPSIGEQSPPYDSHLPFLDLQFPDENIDVDPDYEYEEPS</sequence>
<dbReference type="Proteomes" id="UP000001996">
    <property type="component" value="Unassembled WGS sequence"/>
</dbReference>
<evidence type="ECO:0000313" key="2">
    <source>
        <dbReference type="EMBL" id="EDK46674.1"/>
    </source>
</evidence>
<dbReference type="EMBL" id="CH981530">
    <property type="protein sequence ID" value="EDK46674.1"/>
    <property type="molecule type" value="Genomic_DNA"/>
</dbReference>
<keyword evidence="3" id="KW-1185">Reference proteome</keyword>
<accession>A5E5G6</accession>
<dbReference type="AlphaFoldDB" id="A5E5G6"/>
<gene>
    <name evidence="2" type="ORF">LELG_04855</name>
</gene>
<dbReference type="VEuPathDB" id="FungiDB:LELG_04855"/>
<proteinExistence type="predicted"/>
<evidence type="ECO:0000256" key="1">
    <source>
        <dbReference type="SAM" id="MobiDB-lite"/>
    </source>
</evidence>
<organism evidence="2 3">
    <name type="scientific">Lodderomyces elongisporus (strain ATCC 11503 / CBS 2605 / JCM 1781 / NBRC 1676 / NRRL YB-4239)</name>
    <name type="common">Yeast</name>
    <name type="synonym">Saccharomyces elongisporus</name>
    <dbReference type="NCBI Taxonomy" id="379508"/>
    <lineage>
        <taxon>Eukaryota</taxon>
        <taxon>Fungi</taxon>
        <taxon>Dikarya</taxon>
        <taxon>Ascomycota</taxon>
        <taxon>Saccharomycotina</taxon>
        <taxon>Pichiomycetes</taxon>
        <taxon>Debaryomycetaceae</taxon>
        <taxon>Candida/Lodderomyces clade</taxon>
        <taxon>Lodderomyces</taxon>
    </lineage>
</organism>
<feature type="region of interest" description="Disordered" evidence="1">
    <location>
        <begin position="25"/>
        <end position="49"/>
    </location>
</feature>
<protein>
    <submittedName>
        <fullName evidence="2">Uncharacterized protein</fullName>
    </submittedName>
</protein>
<evidence type="ECO:0000313" key="3">
    <source>
        <dbReference type="Proteomes" id="UP000001996"/>
    </source>
</evidence>
<feature type="compositionally biased region" description="Basic and acidic residues" evidence="1">
    <location>
        <begin position="124"/>
        <end position="135"/>
    </location>
</feature>
<name>A5E5G6_LODEL</name>
<dbReference type="InParanoid" id="A5E5G6"/>
<dbReference type="HOGENOM" id="CLU_1409016_0_0_1"/>
<feature type="region of interest" description="Disordered" evidence="1">
    <location>
        <begin position="124"/>
        <end position="173"/>
    </location>
</feature>
<reference evidence="2 3" key="1">
    <citation type="journal article" date="2009" name="Nature">
        <title>Evolution of pathogenicity and sexual reproduction in eight Candida genomes.</title>
        <authorList>
            <person name="Butler G."/>
            <person name="Rasmussen M.D."/>
            <person name="Lin M.F."/>
            <person name="Santos M.A."/>
            <person name="Sakthikumar S."/>
            <person name="Munro C.A."/>
            <person name="Rheinbay E."/>
            <person name="Grabherr M."/>
            <person name="Forche A."/>
            <person name="Reedy J.L."/>
            <person name="Agrafioti I."/>
            <person name="Arnaud M.B."/>
            <person name="Bates S."/>
            <person name="Brown A.J."/>
            <person name="Brunke S."/>
            <person name="Costanzo M.C."/>
            <person name="Fitzpatrick D.A."/>
            <person name="de Groot P.W."/>
            <person name="Harris D."/>
            <person name="Hoyer L.L."/>
            <person name="Hube B."/>
            <person name="Klis F.M."/>
            <person name="Kodira C."/>
            <person name="Lennard N."/>
            <person name="Logue M.E."/>
            <person name="Martin R."/>
            <person name="Neiman A.M."/>
            <person name="Nikolaou E."/>
            <person name="Quail M.A."/>
            <person name="Quinn J."/>
            <person name="Santos M.C."/>
            <person name="Schmitzberger F.F."/>
            <person name="Sherlock G."/>
            <person name="Shah P."/>
            <person name="Silverstein K.A."/>
            <person name="Skrzypek M.S."/>
            <person name="Soll D."/>
            <person name="Staggs R."/>
            <person name="Stansfield I."/>
            <person name="Stumpf M.P."/>
            <person name="Sudbery P.E."/>
            <person name="Srikantha T."/>
            <person name="Zeng Q."/>
            <person name="Berman J."/>
            <person name="Berriman M."/>
            <person name="Heitman J."/>
            <person name="Gow N.A."/>
            <person name="Lorenz M.C."/>
            <person name="Birren B.W."/>
            <person name="Kellis M."/>
            <person name="Cuomo C.A."/>
        </authorList>
    </citation>
    <scope>NUCLEOTIDE SEQUENCE [LARGE SCALE GENOMIC DNA]</scope>
    <source>
        <strain evidence="3">ATCC 11503 / BCRC 21390 / CBS 2605 / JCM 1781 / NBRC 1676 / NRRL YB-4239</strain>
    </source>
</reference>
<dbReference type="STRING" id="379508.A5E5G6"/>